<dbReference type="RefSeq" id="WP_181927070.1">
    <property type="nucleotide sequence ID" value="NZ_CP054694.1"/>
</dbReference>
<organism evidence="2 3">
    <name type="scientific">Nostoc edaphicum CCNP1411</name>
    <dbReference type="NCBI Taxonomy" id="1472755"/>
    <lineage>
        <taxon>Bacteria</taxon>
        <taxon>Bacillati</taxon>
        <taxon>Cyanobacteriota</taxon>
        <taxon>Cyanophyceae</taxon>
        <taxon>Nostocales</taxon>
        <taxon>Nostocaceae</taxon>
        <taxon>Nostoc</taxon>
    </lineage>
</organism>
<dbReference type="Proteomes" id="UP000514713">
    <property type="component" value="Plasmid pNe_2"/>
</dbReference>
<accession>A0A7D7QJ99</accession>
<evidence type="ECO:0000313" key="3">
    <source>
        <dbReference type="Proteomes" id="UP000514713"/>
    </source>
</evidence>
<keyword evidence="1" id="KW-1133">Transmembrane helix</keyword>
<feature type="transmembrane region" description="Helical" evidence="1">
    <location>
        <begin position="275"/>
        <end position="300"/>
    </location>
</feature>
<protein>
    <submittedName>
        <fullName evidence="2">Uncharacterized protein</fullName>
    </submittedName>
</protein>
<keyword evidence="1" id="KW-0812">Transmembrane</keyword>
<reference evidence="3" key="1">
    <citation type="submission" date="2020-06" db="EMBL/GenBank/DDBJ databases">
        <title>Nostoc edaphicum CCNP1411 genome.</title>
        <authorList>
            <person name="Fidor A."/>
            <person name="Grabski M."/>
            <person name="Gawor J."/>
            <person name="Gromadka R."/>
            <person name="Wegrzyn G."/>
            <person name="Mazur-Marzec H."/>
        </authorList>
    </citation>
    <scope>NUCLEOTIDE SEQUENCE [LARGE SCALE GENOMIC DNA]</scope>
    <source>
        <strain evidence="3">CCNP1411</strain>
        <plasmid evidence="3">pne_2</plasmid>
    </source>
</reference>
<feature type="transmembrane region" description="Helical" evidence="1">
    <location>
        <begin position="250"/>
        <end position="268"/>
    </location>
</feature>
<dbReference type="AlphaFoldDB" id="A0A7D7QJ99"/>
<dbReference type="EMBL" id="CP054694">
    <property type="protein sequence ID" value="QMS86140.1"/>
    <property type="molecule type" value="Genomic_DNA"/>
</dbReference>
<evidence type="ECO:0000256" key="1">
    <source>
        <dbReference type="SAM" id="Phobius"/>
    </source>
</evidence>
<name>A0A7D7QJ99_9NOSO</name>
<sequence>MLNNLTNFWYLLELTGDTNAEDIVDGAINGSRMVVSSFNQDWQDLANGNSEVFKAVVAVSALLGVVFVSFWSISWYSRLTQEGFSHEILNEMVYPLLVCLMLTVNNGQLLATTSLMFRNVAVNLNDKVLSITRNGITLRDAIRTANMDQAFALSVQAQMQECEKKPTNGQDNQGNIINPREICQKEKADEIQKQAQAYKNKYGISSYSNSWNPLDIAGQTINSMVQAMSWIIFSGLQAAFQYVVQVAFLLNAYIAPIFLVISLFPFGAKPIYAWVAGWLALTLVLMSYSIVCGMAASAIVNASNNNPLFLQLVQAILSPILALAMGSGGGMAAFSCFSSSGRLISGRVFR</sequence>
<feature type="transmembrane region" description="Helical" evidence="1">
    <location>
        <begin position="52"/>
        <end position="73"/>
    </location>
</feature>
<gene>
    <name evidence="2" type="ORF">HUN01_00475</name>
</gene>
<proteinExistence type="predicted"/>
<feature type="transmembrane region" description="Helical" evidence="1">
    <location>
        <begin position="312"/>
        <end position="337"/>
    </location>
</feature>
<feature type="transmembrane region" description="Helical" evidence="1">
    <location>
        <begin position="93"/>
        <end position="117"/>
    </location>
</feature>
<keyword evidence="1" id="KW-0472">Membrane</keyword>
<geneLocation type="plasmid" evidence="3">
    <name>pne_2</name>
</geneLocation>
<keyword evidence="2" id="KW-0614">Plasmid</keyword>
<keyword evidence="3" id="KW-1185">Reference proteome</keyword>
<dbReference type="KEGG" id="ned:HUN01_00475"/>
<evidence type="ECO:0000313" key="2">
    <source>
        <dbReference type="EMBL" id="QMS86140.1"/>
    </source>
</evidence>